<feature type="domain" description="EamA" evidence="7">
    <location>
        <begin position="8"/>
        <end position="136"/>
    </location>
</feature>
<feature type="transmembrane region" description="Helical" evidence="6">
    <location>
        <begin position="207"/>
        <end position="234"/>
    </location>
</feature>
<feature type="domain" description="EamA" evidence="7">
    <location>
        <begin position="150"/>
        <end position="283"/>
    </location>
</feature>
<feature type="transmembrane region" description="Helical" evidence="6">
    <location>
        <begin position="94"/>
        <end position="114"/>
    </location>
</feature>
<feature type="transmembrane region" description="Helical" evidence="6">
    <location>
        <begin position="241"/>
        <end position="259"/>
    </location>
</feature>
<comment type="subcellular location">
    <subcellularLocation>
        <location evidence="1">Endomembrane system</location>
        <topology evidence="1">Multi-pass membrane protein</topology>
    </subcellularLocation>
</comment>
<feature type="transmembrane region" description="Helical" evidence="6">
    <location>
        <begin position="176"/>
        <end position="195"/>
    </location>
</feature>
<keyword evidence="3 6" id="KW-0812">Transmembrane</keyword>
<comment type="caution">
    <text evidence="8">The sequence shown here is derived from an EMBL/GenBank/DDBJ whole genome shotgun (WGS) entry which is preliminary data.</text>
</comment>
<evidence type="ECO:0000256" key="2">
    <source>
        <dbReference type="ARBA" id="ARBA00007362"/>
    </source>
</evidence>
<dbReference type="PANTHER" id="PTHR32322:SF9">
    <property type="entry name" value="AMINO-ACID METABOLITE EFFLUX PUMP-RELATED"/>
    <property type="match status" value="1"/>
</dbReference>
<keyword evidence="4 6" id="KW-1133">Transmembrane helix</keyword>
<organism evidence="8 9">
    <name type="scientific">Fictibacillus iocasae</name>
    <dbReference type="NCBI Taxonomy" id="2715437"/>
    <lineage>
        <taxon>Bacteria</taxon>
        <taxon>Bacillati</taxon>
        <taxon>Bacillota</taxon>
        <taxon>Bacilli</taxon>
        <taxon>Bacillales</taxon>
        <taxon>Fictibacillaceae</taxon>
        <taxon>Fictibacillus</taxon>
    </lineage>
</organism>
<feature type="transmembrane region" description="Helical" evidence="6">
    <location>
        <begin position="121"/>
        <end position="138"/>
    </location>
</feature>
<sequence>MIRLAAALVSLSVIWGMSFMFIKILLLELSPWQIVLYRSVFGLAALAIIYFAKQLTINWREQPYPMLFIVGILNAGIPWGLIALSEKVLPSSLAAILNATTPLWATVIGVLFFGSKLAKRQYIGILAGFFGILLLSGVDSSEEGKLTVVTGVVLMLCATCCYGFSSHLAKKHLQEAGVWVISVSTLLASFFTGLAGSAATGSVAASISWLSVLSLIGLGSFGGGVAYLLYYYLIQKGSAELATLVTYLVPVTAVIWGTVLLNELFTLHAAAGMIFVLAGIFLSAKNKRKEEKDRNFPA</sequence>
<evidence type="ECO:0000256" key="4">
    <source>
        <dbReference type="ARBA" id="ARBA00022989"/>
    </source>
</evidence>
<evidence type="ECO:0000256" key="5">
    <source>
        <dbReference type="ARBA" id="ARBA00023136"/>
    </source>
</evidence>
<dbReference type="Proteomes" id="UP001596549">
    <property type="component" value="Unassembled WGS sequence"/>
</dbReference>
<evidence type="ECO:0000259" key="7">
    <source>
        <dbReference type="Pfam" id="PF00892"/>
    </source>
</evidence>
<dbReference type="EMBL" id="JBHTCP010000016">
    <property type="protein sequence ID" value="MFC7372008.1"/>
    <property type="molecule type" value="Genomic_DNA"/>
</dbReference>
<keyword evidence="9" id="KW-1185">Reference proteome</keyword>
<evidence type="ECO:0000313" key="8">
    <source>
        <dbReference type="EMBL" id="MFC7372008.1"/>
    </source>
</evidence>
<feature type="transmembrane region" description="Helical" evidence="6">
    <location>
        <begin position="64"/>
        <end position="82"/>
    </location>
</feature>
<proteinExistence type="inferred from homology"/>
<evidence type="ECO:0000313" key="9">
    <source>
        <dbReference type="Proteomes" id="UP001596549"/>
    </source>
</evidence>
<reference evidence="9" key="1">
    <citation type="journal article" date="2019" name="Int. J. Syst. Evol. Microbiol.">
        <title>The Global Catalogue of Microorganisms (GCM) 10K type strain sequencing project: providing services to taxonomists for standard genome sequencing and annotation.</title>
        <authorList>
            <consortium name="The Broad Institute Genomics Platform"/>
            <consortium name="The Broad Institute Genome Sequencing Center for Infectious Disease"/>
            <person name="Wu L."/>
            <person name="Ma J."/>
        </authorList>
    </citation>
    <scope>NUCLEOTIDE SEQUENCE [LARGE SCALE GENOMIC DNA]</scope>
    <source>
        <strain evidence="9">NBRC 106396</strain>
    </source>
</reference>
<name>A0ABW2NSP3_9BACL</name>
<dbReference type="PANTHER" id="PTHR32322">
    <property type="entry name" value="INNER MEMBRANE TRANSPORTER"/>
    <property type="match status" value="1"/>
</dbReference>
<dbReference type="Pfam" id="PF00892">
    <property type="entry name" value="EamA"/>
    <property type="match status" value="2"/>
</dbReference>
<evidence type="ECO:0000256" key="3">
    <source>
        <dbReference type="ARBA" id="ARBA00022692"/>
    </source>
</evidence>
<protein>
    <submittedName>
        <fullName evidence="8">DMT family transporter</fullName>
    </submittedName>
</protein>
<feature type="transmembrane region" description="Helical" evidence="6">
    <location>
        <begin position="144"/>
        <end position="164"/>
    </location>
</feature>
<feature type="transmembrane region" description="Helical" evidence="6">
    <location>
        <begin position="30"/>
        <end position="52"/>
    </location>
</feature>
<accession>A0ABW2NSP3</accession>
<dbReference type="InterPro" id="IPR050638">
    <property type="entry name" value="AA-Vitamin_Transporters"/>
</dbReference>
<evidence type="ECO:0000256" key="6">
    <source>
        <dbReference type="SAM" id="Phobius"/>
    </source>
</evidence>
<dbReference type="Gene3D" id="1.10.3730.20">
    <property type="match status" value="1"/>
</dbReference>
<dbReference type="InterPro" id="IPR000620">
    <property type="entry name" value="EamA_dom"/>
</dbReference>
<dbReference type="SUPFAM" id="SSF103481">
    <property type="entry name" value="Multidrug resistance efflux transporter EmrE"/>
    <property type="match status" value="2"/>
</dbReference>
<keyword evidence="5 6" id="KW-0472">Membrane</keyword>
<gene>
    <name evidence="8" type="ORF">ACFQPF_09975</name>
</gene>
<evidence type="ECO:0000256" key="1">
    <source>
        <dbReference type="ARBA" id="ARBA00004127"/>
    </source>
</evidence>
<comment type="similarity">
    <text evidence="2">Belongs to the EamA transporter family.</text>
</comment>
<dbReference type="RefSeq" id="WP_379749175.1">
    <property type="nucleotide sequence ID" value="NZ_JBHTCP010000016.1"/>
</dbReference>
<feature type="transmembrane region" description="Helical" evidence="6">
    <location>
        <begin position="265"/>
        <end position="284"/>
    </location>
</feature>
<dbReference type="InterPro" id="IPR037185">
    <property type="entry name" value="EmrE-like"/>
</dbReference>